<keyword evidence="2" id="KW-1185">Reference proteome</keyword>
<accession>A0ABW8RDE5</accession>
<organism evidence="1 2">
    <name type="scientific">Bacillus salipaludis</name>
    <dbReference type="NCBI Taxonomy" id="2547811"/>
    <lineage>
        <taxon>Bacteria</taxon>
        <taxon>Bacillati</taxon>
        <taxon>Bacillota</taxon>
        <taxon>Bacilli</taxon>
        <taxon>Bacillales</taxon>
        <taxon>Bacillaceae</taxon>
        <taxon>Bacillus</taxon>
    </lineage>
</organism>
<dbReference type="Proteomes" id="UP001623041">
    <property type="component" value="Unassembled WGS sequence"/>
</dbReference>
<gene>
    <name evidence="1" type="ORF">ACJEBI_02155</name>
</gene>
<sequence length="115" mass="13185">MPHLVFRGVSIEQVKTISKPLVEELADVCRCGTDNFTLEVLSSTFIFEKKEVAGFPFIEVKWFERGQEIRDQFAQVVSKLVQSLEIPEVEVAFTTFRETAYYSNGKSFATTYCEK</sequence>
<protein>
    <submittedName>
        <fullName evidence="1">DUF1904 family protein</fullName>
    </submittedName>
</protein>
<dbReference type="InterPro" id="IPR014347">
    <property type="entry name" value="Tautomerase/MIF_sf"/>
</dbReference>
<evidence type="ECO:0000313" key="1">
    <source>
        <dbReference type="EMBL" id="MFK9090285.1"/>
    </source>
</evidence>
<dbReference type="Pfam" id="PF08921">
    <property type="entry name" value="DUF1904"/>
    <property type="match status" value="1"/>
</dbReference>
<comment type="caution">
    <text evidence="1">The sequence shown here is derived from an EMBL/GenBank/DDBJ whole genome shotgun (WGS) entry which is preliminary data.</text>
</comment>
<reference evidence="1 2" key="1">
    <citation type="submission" date="2024-11" db="EMBL/GenBank/DDBJ databases">
        <authorList>
            <person name="Lucas J.A."/>
        </authorList>
    </citation>
    <scope>NUCLEOTIDE SEQUENCE [LARGE SCALE GENOMIC DNA]</scope>
    <source>
        <strain evidence="1 2">Z 5.4</strain>
    </source>
</reference>
<dbReference type="InterPro" id="IPR015017">
    <property type="entry name" value="DUF1904"/>
</dbReference>
<dbReference type="Gene3D" id="3.30.429.10">
    <property type="entry name" value="Macrophage Migration Inhibitory Factor"/>
    <property type="match status" value="1"/>
</dbReference>
<dbReference type="EMBL" id="JBJHQH010000002">
    <property type="protein sequence ID" value="MFK9090285.1"/>
    <property type="molecule type" value="Genomic_DNA"/>
</dbReference>
<dbReference type="SUPFAM" id="SSF55331">
    <property type="entry name" value="Tautomerase/MIF"/>
    <property type="match status" value="1"/>
</dbReference>
<evidence type="ECO:0000313" key="2">
    <source>
        <dbReference type="Proteomes" id="UP001623041"/>
    </source>
</evidence>
<proteinExistence type="predicted"/>
<name>A0ABW8RDE5_9BACI</name>
<dbReference type="RefSeq" id="WP_406578996.1">
    <property type="nucleotide sequence ID" value="NZ_JBJHQH010000002.1"/>
</dbReference>